<evidence type="ECO:0000256" key="4">
    <source>
        <dbReference type="ARBA" id="ARBA00022679"/>
    </source>
</evidence>
<dbReference type="GeneID" id="63790904"/>
<dbReference type="GO" id="GO:0005975">
    <property type="term" value="P:carbohydrate metabolic process"/>
    <property type="evidence" value="ECO:0007669"/>
    <property type="project" value="InterPro"/>
</dbReference>
<evidence type="ECO:0000313" key="11">
    <source>
        <dbReference type="EMBL" id="RAO65675.1"/>
    </source>
</evidence>
<keyword evidence="12" id="KW-1185">Reference proteome</keyword>
<dbReference type="InterPro" id="IPR006001">
    <property type="entry name" value="Therm_gnt_kin"/>
</dbReference>
<dbReference type="GO" id="GO:0046316">
    <property type="term" value="F:gluconokinase activity"/>
    <property type="evidence" value="ECO:0007669"/>
    <property type="project" value="UniProtKB-EC"/>
</dbReference>
<dbReference type="Proteomes" id="UP000249363">
    <property type="component" value="Unassembled WGS sequence"/>
</dbReference>
<dbReference type="UniPathway" id="UPA00792"/>
<dbReference type="OrthoDB" id="275177at2759"/>
<protein>
    <recommendedName>
        <fullName evidence="3 9">Gluconokinase</fullName>
        <ecNumber evidence="3 9">2.7.1.12</ecNumber>
    </recommendedName>
</protein>
<feature type="compositionally biased region" description="Low complexity" evidence="10">
    <location>
        <begin position="9"/>
        <end position="20"/>
    </location>
</feature>
<evidence type="ECO:0000256" key="9">
    <source>
        <dbReference type="RuleBase" id="RU363066"/>
    </source>
</evidence>
<sequence length="245" mass="26845">MLSANDKPSTTTSNGLTSNLYGGCTAQPQSRHTGPKAYMRNHAMNSESSLQHIWIVTGPAGSGKTTVAKNLQAEMGLPFLEGDDFHPPANKEKMANGIPLTDADRWDWLISLRDAAIDILTKPPSTETETTAAVDGTLPPPTGVIMSCSALKLKYRDVIRVAEYYNPSLRIHFIYLKADEKTLMERVNGRASHYMKGNMVHSQFEALEDPSDEVDVLAVDVSVPPDVVQRSVSDVVKKKLAEYNS</sequence>
<feature type="region of interest" description="Disordered" evidence="10">
    <location>
        <begin position="1"/>
        <end position="36"/>
    </location>
</feature>
<dbReference type="EC" id="2.7.1.12" evidence="3 9"/>
<evidence type="ECO:0000256" key="7">
    <source>
        <dbReference type="ARBA" id="ARBA00022840"/>
    </source>
</evidence>
<organism evidence="11 12">
    <name type="scientific">Talaromyces amestolkiae</name>
    <dbReference type="NCBI Taxonomy" id="1196081"/>
    <lineage>
        <taxon>Eukaryota</taxon>
        <taxon>Fungi</taxon>
        <taxon>Dikarya</taxon>
        <taxon>Ascomycota</taxon>
        <taxon>Pezizomycotina</taxon>
        <taxon>Eurotiomycetes</taxon>
        <taxon>Eurotiomycetidae</taxon>
        <taxon>Eurotiales</taxon>
        <taxon>Trichocomaceae</taxon>
        <taxon>Talaromyces</taxon>
        <taxon>Talaromyces sect. Talaromyces</taxon>
    </lineage>
</organism>
<evidence type="ECO:0000313" key="12">
    <source>
        <dbReference type="Proteomes" id="UP000249363"/>
    </source>
</evidence>
<keyword evidence="7 9" id="KW-0067">ATP-binding</keyword>
<dbReference type="EMBL" id="MIKG01000002">
    <property type="protein sequence ID" value="RAO65675.1"/>
    <property type="molecule type" value="Genomic_DNA"/>
</dbReference>
<dbReference type="STRING" id="1196081.A0A364KQ65"/>
<dbReference type="Gene3D" id="3.40.50.300">
    <property type="entry name" value="P-loop containing nucleotide triphosphate hydrolases"/>
    <property type="match status" value="1"/>
</dbReference>
<comment type="catalytic activity">
    <reaction evidence="8 9">
        <text>D-gluconate + ATP = 6-phospho-D-gluconate + ADP + H(+)</text>
        <dbReference type="Rhea" id="RHEA:19433"/>
        <dbReference type="ChEBI" id="CHEBI:15378"/>
        <dbReference type="ChEBI" id="CHEBI:18391"/>
        <dbReference type="ChEBI" id="CHEBI:30616"/>
        <dbReference type="ChEBI" id="CHEBI:58759"/>
        <dbReference type="ChEBI" id="CHEBI:456216"/>
        <dbReference type="EC" id="2.7.1.12"/>
    </reaction>
</comment>
<evidence type="ECO:0000256" key="5">
    <source>
        <dbReference type="ARBA" id="ARBA00022741"/>
    </source>
</evidence>
<gene>
    <name evidence="11" type="ORF">BHQ10_001687</name>
</gene>
<dbReference type="SUPFAM" id="SSF52540">
    <property type="entry name" value="P-loop containing nucleoside triphosphate hydrolases"/>
    <property type="match status" value="1"/>
</dbReference>
<keyword evidence="6 9" id="KW-0418">Kinase</keyword>
<evidence type="ECO:0000256" key="6">
    <source>
        <dbReference type="ARBA" id="ARBA00022777"/>
    </source>
</evidence>
<dbReference type="AlphaFoldDB" id="A0A364KQ65"/>
<accession>A0A364KQ65</accession>
<name>A0A364KQ65_TALAM</name>
<dbReference type="NCBIfam" id="TIGR01313">
    <property type="entry name" value="therm_gnt_kin"/>
    <property type="match status" value="1"/>
</dbReference>
<evidence type="ECO:0000256" key="2">
    <source>
        <dbReference type="ARBA" id="ARBA00008420"/>
    </source>
</evidence>
<dbReference type="PANTHER" id="PTHR43442:SF3">
    <property type="entry name" value="GLUCONOKINASE-RELATED"/>
    <property type="match status" value="1"/>
</dbReference>
<dbReference type="CDD" id="cd02021">
    <property type="entry name" value="GntK"/>
    <property type="match status" value="1"/>
</dbReference>
<dbReference type="Pfam" id="PF13238">
    <property type="entry name" value="AAA_18"/>
    <property type="match status" value="1"/>
</dbReference>
<dbReference type="FunFam" id="3.40.50.300:FF:001607">
    <property type="entry name" value="Gluconokinase"/>
    <property type="match status" value="1"/>
</dbReference>
<evidence type="ECO:0000256" key="3">
    <source>
        <dbReference type="ARBA" id="ARBA00012054"/>
    </source>
</evidence>
<dbReference type="GO" id="GO:0005524">
    <property type="term" value="F:ATP binding"/>
    <property type="evidence" value="ECO:0007669"/>
    <property type="project" value="UniProtKB-KW"/>
</dbReference>
<dbReference type="InterPro" id="IPR027417">
    <property type="entry name" value="P-loop_NTPase"/>
</dbReference>
<evidence type="ECO:0000256" key="10">
    <source>
        <dbReference type="SAM" id="MobiDB-lite"/>
    </source>
</evidence>
<comment type="similarity">
    <text evidence="2 9">Belongs to the gluconokinase GntK/GntV family.</text>
</comment>
<evidence type="ECO:0000256" key="1">
    <source>
        <dbReference type="ARBA" id="ARBA00004875"/>
    </source>
</evidence>
<evidence type="ECO:0000256" key="8">
    <source>
        <dbReference type="ARBA" id="ARBA00048090"/>
    </source>
</evidence>
<dbReference type="RefSeq" id="XP_040730192.1">
    <property type="nucleotide sequence ID" value="XM_040873750.1"/>
</dbReference>
<dbReference type="PANTHER" id="PTHR43442">
    <property type="entry name" value="GLUCONOKINASE-RELATED"/>
    <property type="match status" value="1"/>
</dbReference>
<comment type="pathway">
    <text evidence="1 9">Carbohydrate acid metabolism; D-gluconate degradation.</text>
</comment>
<keyword evidence="4 9" id="KW-0808">Transferase</keyword>
<comment type="caution">
    <text evidence="11">The sequence shown here is derived from an EMBL/GenBank/DDBJ whole genome shotgun (WGS) entry which is preliminary data.</text>
</comment>
<proteinExistence type="inferred from homology"/>
<keyword evidence="5 9" id="KW-0547">Nucleotide-binding</keyword>
<dbReference type="GO" id="GO:0005737">
    <property type="term" value="C:cytoplasm"/>
    <property type="evidence" value="ECO:0007669"/>
    <property type="project" value="TreeGrafter"/>
</dbReference>
<reference evidence="11 12" key="1">
    <citation type="journal article" date="2017" name="Biotechnol. Biofuels">
        <title>Differential beta-glucosidase expression as a function of carbon source availability in Talaromyces amestolkiae: a genomic and proteomic approach.</title>
        <authorList>
            <person name="de Eugenio L.I."/>
            <person name="Mendez-Liter J.A."/>
            <person name="Nieto-Dominguez M."/>
            <person name="Alonso L."/>
            <person name="Gil-Munoz J."/>
            <person name="Barriuso J."/>
            <person name="Prieto A."/>
            <person name="Martinez M.J."/>
        </authorList>
    </citation>
    <scope>NUCLEOTIDE SEQUENCE [LARGE SCALE GENOMIC DNA]</scope>
    <source>
        <strain evidence="11 12">CIB</strain>
    </source>
</reference>